<dbReference type="RefSeq" id="WP_058294575.1">
    <property type="nucleotide sequence ID" value="NZ_CAMRXG010000027.1"/>
</dbReference>
<dbReference type="InterPro" id="IPR036249">
    <property type="entry name" value="Thioredoxin-like_sf"/>
</dbReference>
<accession>A0A2A7MFG6</accession>
<dbReference type="PANTHER" id="PTHR30041:SF8">
    <property type="entry name" value="PROTEIN YFFB"/>
    <property type="match status" value="1"/>
</dbReference>
<comment type="similarity">
    <text evidence="1">Belongs to the ArsC family.</text>
</comment>
<gene>
    <name evidence="2" type="ORF">CQ394_01385</name>
</gene>
<dbReference type="PROSITE" id="PS51353">
    <property type="entry name" value="ARSC"/>
    <property type="match status" value="1"/>
</dbReference>
<reference evidence="2 3" key="1">
    <citation type="submission" date="2017-10" db="EMBL/GenBank/DDBJ databases">
        <title>Effective Description of Clostridium neonatale sp. nov. linked to necrotizing enterocolitis in neonates and a clarification of species assignable to the genus Clostridium (Prazmowski 1880) emend. Lawson and Rainey 2016.</title>
        <authorList>
            <person name="Bernard K."/>
            <person name="Burdz T."/>
            <person name="Wiebe D."/>
            <person name="Balcewich B."/>
            <person name="Alfa M."/>
            <person name="Bernier A.-M."/>
        </authorList>
    </citation>
    <scope>NUCLEOTIDE SEQUENCE [LARGE SCALE GENOMIC DNA]</scope>
    <source>
        <strain evidence="2 3">LCDC99A005</strain>
    </source>
</reference>
<dbReference type="Pfam" id="PF03960">
    <property type="entry name" value="ArsC"/>
    <property type="match status" value="1"/>
</dbReference>
<organism evidence="2 3">
    <name type="scientific">Clostridium neonatale</name>
    <dbReference type="NCBI Taxonomy" id="137838"/>
    <lineage>
        <taxon>Bacteria</taxon>
        <taxon>Bacillati</taxon>
        <taxon>Bacillota</taxon>
        <taxon>Clostridia</taxon>
        <taxon>Eubacteriales</taxon>
        <taxon>Clostridiaceae</taxon>
        <taxon>Clostridium</taxon>
    </lineage>
</organism>
<dbReference type="CDD" id="cd03036">
    <property type="entry name" value="ArsC_like"/>
    <property type="match status" value="1"/>
</dbReference>
<dbReference type="InterPro" id="IPR006660">
    <property type="entry name" value="Arsenate_reductase-like"/>
</dbReference>
<protein>
    <submittedName>
        <fullName evidence="2">Glutaredoxin</fullName>
    </submittedName>
</protein>
<dbReference type="PROSITE" id="PS51354">
    <property type="entry name" value="GLUTAREDOXIN_2"/>
    <property type="match status" value="1"/>
</dbReference>
<proteinExistence type="inferred from homology"/>
<dbReference type="EMBL" id="PDCJ01000001">
    <property type="protein sequence ID" value="PEG30406.1"/>
    <property type="molecule type" value="Genomic_DNA"/>
</dbReference>
<dbReference type="PANTHER" id="PTHR30041">
    <property type="entry name" value="ARSENATE REDUCTASE"/>
    <property type="match status" value="1"/>
</dbReference>
<dbReference type="InterPro" id="IPR006504">
    <property type="entry name" value="Tscrpt_reg_Spx/MgsR"/>
</dbReference>
<dbReference type="AlphaFoldDB" id="A0A2A7MFG6"/>
<dbReference type="Gene3D" id="3.40.30.10">
    <property type="entry name" value="Glutaredoxin"/>
    <property type="match status" value="1"/>
</dbReference>
<dbReference type="STRING" id="137838.GCA_001458595_01718"/>
<dbReference type="Proteomes" id="UP000220840">
    <property type="component" value="Unassembled WGS sequence"/>
</dbReference>
<comment type="caution">
    <text evidence="2">The sequence shown here is derived from an EMBL/GenBank/DDBJ whole genome shotgun (WGS) entry which is preliminary data.</text>
</comment>
<evidence type="ECO:0000313" key="2">
    <source>
        <dbReference type="EMBL" id="PEG30406.1"/>
    </source>
</evidence>
<dbReference type="SUPFAM" id="SSF52833">
    <property type="entry name" value="Thioredoxin-like"/>
    <property type="match status" value="1"/>
</dbReference>
<evidence type="ECO:0000256" key="1">
    <source>
        <dbReference type="PROSITE-ProRule" id="PRU01282"/>
    </source>
</evidence>
<dbReference type="NCBIfam" id="TIGR01617">
    <property type="entry name" value="arsC_related"/>
    <property type="match status" value="1"/>
</dbReference>
<keyword evidence="3" id="KW-1185">Reference proteome</keyword>
<sequence>MLFIEYPKCTTCKRAYKYLNENNVEVERVNIVECTPSKEELSDYMERSGLEPKKFFNTSGKLYKEMNLKDKVKDMSKEEACELLATNGMLIKRPLLVTEDKVIVGFKEDEYSKVK</sequence>
<evidence type="ECO:0000313" key="3">
    <source>
        <dbReference type="Proteomes" id="UP000220840"/>
    </source>
</evidence>
<dbReference type="OrthoDB" id="9794155at2"/>
<name>A0A2A7MFG6_9CLOT</name>